<gene>
    <name evidence="2" type="ORF">Cni_G02408</name>
</gene>
<organism evidence="2 3">
    <name type="scientific">Canna indica</name>
    <name type="common">Indian-shot</name>
    <dbReference type="NCBI Taxonomy" id="4628"/>
    <lineage>
        <taxon>Eukaryota</taxon>
        <taxon>Viridiplantae</taxon>
        <taxon>Streptophyta</taxon>
        <taxon>Embryophyta</taxon>
        <taxon>Tracheophyta</taxon>
        <taxon>Spermatophyta</taxon>
        <taxon>Magnoliopsida</taxon>
        <taxon>Liliopsida</taxon>
        <taxon>Zingiberales</taxon>
        <taxon>Cannaceae</taxon>
        <taxon>Canna</taxon>
    </lineage>
</organism>
<feature type="domain" description="DUF659" evidence="1">
    <location>
        <begin position="230"/>
        <end position="284"/>
    </location>
</feature>
<dbReference type="InterPro" id="IPR007021">
    <property type="entry name" value="DUF659"/>
</dbReference>
<evidence type="ECO:0000259" key="1">
    <source>
        <dbReference type="Pfam" id="PF04937"/>
    </source>
</evidence>
<accession>A0AAQ3JPE0</accession>
<name>A0AAQ3JPE0_9LILI</name>
<evidence type="ECO:0000313" key="3">
    <source>
        <dbReference type="Proteomes" id="UP001327560"/>
    </source>
</evidence>
<sequence>MVTNKKEPRLKNAAQQAEFDCQATEEVGGSHYEARGGLYAARGDGDDEDPEHEAGIRASLEHSAFERDRIYYPESHFEYGGGSGSIGTSSVGSTSTVISMNRSGSIPFGPQIGRSSSMRVPQSKGGICGFFTNLGASGRKTNVDVSDLDPRAFPPPSIKQPHIDDAWGKMKKWDLGRAISKWFHFSRISANAANNPYYRTMVSTIQKLDRANSNEHHQLRHLLQHEGCLYKSVNSFDEIHDAYYISKLMTEVIEEIGPQNVVQVITDNGANFKRAEPLYKRNWSTFALIHTKPRNRLSYARLKKLVYVHYNMRLRLRAMQNEDKDIPYVDPFDVEFVQGNADPIFDWWSAMETDPPLLDEPGKPPRPSPIISDAVEFESQPEDTDNQALERDMTLAPLDSQRVRQTRKRTKKMSPRFIAVAAQKTEEMMMIMELAEKTQSCHHHRHLAICE</sequence>
<dbReference type="AlphaFoldDB" id="A0AAQ3JPE0"/>
<proteinExistence type="predicted"/>
<protein>
    <recommendedName>
        <fullName evidence="1">DUF659 domain-containing protein</fullName>
    </recommendedName>
</protein>
<dbReference type="Pfam" id="PF04937">
    <property type="entry name" value="DUF659"/>
    <property type="match status" value="1"/>
</dbReference>
<evidence type="ECO:0000313" key="2">
    <source>
        <dbReference type="EMBL" id="WOK93708.1"/>
    </source>
</evidence>
<keyword evidence="3" id="KW-1185">Reference proteome</keyword>
<dbReference type="EMBL" id="CP136890">
    <property type="protein sequence ID" value="WOK93708.1"/>
    <property type="molecule type" value="Genomic_DNA"/>
</dbReference>
<dbReference type="Proteomes" id="UP001327560">
    <property type="component" value="Chromosome 1"/>
</dbReference>
<reference evidence="2 3" key="1">
    <citation type="submission" date="2023-10" db="EMBL/GenBank/DDBJ databases">
        <title>Chromosome-scale genome assembly provides insights into flower coloration mechanisms of Canna indica.</title>
        <authorList>
            <person name="Li C."/>
        </authorList>
    </citation>
    <scope>NUCLEOTIDE SEQUENCE [LARGE SCALE GENOMIC DNA]</scope>
    <source>
        <tissue evidence="2">Flower</tissue>
    </source>
</reference>